<comment type="caution">
    <text evidence="7">The sequence shown here is derived from an EMBL/GenBank/DDBJ whole genome shotgun (WGS) entry which is preliminary data.</text>
</comment>
<dbReference type="Pfam" id="PF00919">
    <property type="entry name" value="UPF0004"/>
    <property type="match status" value="1"/>
</dbReference>
<evidence type="ECO:0000256" key="1">
    <source>
        <dbReference type="ARBA" id="ARBA00022485"/>
    </source>
</evidence>
<dbReference type="EMBL" id="PGTN01000611">
    <property type="protein sequence ID" value="PJF45942.1"/>
    <property type="molecule type" value="Genomic_DNA"/>
</dbReference>
<dbReference type="GO" id="GO:0046872">
    <property type="term" value="F:metal ion binding"/>
    <property type="evidence" value="ECO:0007669"/>
    <property type="project" value="UniProtKB-KW"/>
</dbReference>
<dbReference type="GO" id="GO:0035597">
    <property type="term" value="F:tRNA-2-methylthio-N(6)-dimethylallyladenosine(37) synthase activity"/>
    <property type="evidence" value="ECO:0007669"/>
    <property type="project" value="TreeGrafter"/>
</dbReference>
<reference evidence="7 8" key="1">
    <citation type="submission" date="2017-11" db="EMBL/GenBank/DDBJ databases">
        <title>Evolution of Phototrophy in the Chloroflexi Phylum Driven by Horizontal Gene Transfer.</title>
        <authorList>
            <person name="Ward L.M."/>
            <person name="Hemp J."/>
            <person name="Shih P.M."/>
            <person name="Mcglynn S.E."/>
            <person name="Fischer W."/>
        </authorList>
    </citation>
    <scope>NUCLEOTIDE SEQUENCE [LARGE SCALE GENOMIC DNA]</scope>
    <source>
        <strain evidence="7">JP3_7</strain>
    </source>
</reference>
<name>A0A2M8Q813_9CHLR</name>
<evidence type="ECO:0000256" key="3">
    <source>
        <dbReference type="ARBA" id="ARBA00022723"/>
    </source>
</evidence>
<keyword evidence="7" id="KW-0808">Transferase</keyword>
<evidence type="ECO:0000256" key="4">
    <source>
        <dbReference type="ARBA" id="ARBA00023004"/>
    </source>
</evidence>
<dbReference type="FunFam" id="3.40.50.12160:FF:000003">
    <property type="entry name" value="CDK5 regulatory subunit-associated protein 1"/>
    <property type="match status" value="1"/>
</dbReference>
<dbReference type="PANTHER" id="PTHR43020:SF2">
    <property type="entry name" value="MITOCHONDRIAL TRNA METHYLTHIOTRANSFERASE CDK5RAP1"/>
    <property type="match status" value="1"/>
</dbReference>
<dbReference type="AlphaFoldDB" id="A0A2M8Q813"/>
<dbReference type="GO" id="GO:0051539">
    <property type="term" value="F:4 iron, 4 sulfur cluster binding"/>
    <property type="evidence" value="ECO:0007669"/>
    <property type="project" value="UniProtKB-KW"/>
</dbReference>
<keyword evidence="5" id="KW-0411">Iron-sulfur</keyword>
<dbReference type="PROSITE" id="PS51449">
    <property type="entry name" value="MTTASE_N"/>
    <property type="match status" value="1"/>
</dbReference>
<dbReference type="Gene3D" id="3.40.50.12160">
    <property type="entry name" value="Methylthiotransferase, N-terminal domain"/>
    <property type="match status" value="1"/>
</dbReference>
<evidence type="ECO:0000256" key="2">
    <source>
        <dbReference type="ARBA" id="ARBA00022691"/>
    </source>
</evidence>
<accession>A0A2M8Q813</accession>
<proteinExistence type="predicted"/>
<organism evidence="7 8">
    <name type="scientific">Candidatus Thermofonsia Clade 3 bacterium</name>
    <dbReference type="NCBI Taxonomy" id="2364212"/>
    <lineage>
        <taxon>Bacteria</taxon>
        <taxon>Bacillati</taxon>
        <taxon>Chloroflexota</taxon>
        <taxon>Candidatus Thermofontia</taxon>
        <taxon>Candidatus Thermofonsia Clade 3</taxon>
    </lineage>
</organism>
<dbReference type="InterPro" id="IPR013848">
    <property type="entry name" value="Methylthiotransferase_N"/>
</dbReference>
<evidence type="ECO:0000313" key="8">
    <source>
        <dbReference type="Proteomes" id="UP000230790"/>
    </source>
</evidence>
<gene>
    <name evidence="7" type="ORF">CUN48_16325</name>
</gene>
<protein>
    <submittedName>
        <fullName evidence="7">tRNA (N6-isopentenyl adenosine(37)-C2)-methylthiotransferase MiaB</fullName>
    </submittedName>
</protein>
<dbReference type="GO" id="GO:0005829">
    <property type="term" value="C:cytosol"/>
    <property type="evidence" value="ECO:0007669"/>
    <property type="project" value="TreeGrafter"/>
</dbReference>
<keyword evidence="2" id="KW-0949">S-adenosyl-L-methionine</keyword>
<feature type="domain" description="MTTase N-terminal" evidence="6">
    <location>
        <begin position="33"/>
        <end position="150"/>
    </location>
</feature>
<keyword evidence="3" id="KW-0479">Metal-binding</keyword>
<evidence type="ECO:0000256" key="5">
    <source>
        <dbReference type="ARBA" id="ARBA00023014"/>
    </source>
</evidence>
<feature type="non-terminal residue" evidence="7">
    <location>
        <position position="176"/>
    </location>
</feature>
<keyword evidence="4" id="KW-0408">Iron</keyword>
<dbReference type="Proteomes" id="UP000230790">
    <property type="component" value="Unassembled WGS sequence"/>
</dbReference>
<evidence type="ECO:0000259" key="6">
    <source>
        <dbReference type="PROSITE" id="PS51449"/>
    </source>
</evidence>
<dbReference type="PANTHER" id="PTHR43020">
    <property type="entry name" value="CDK5 REGULATORY SUBUNIT-ASSOCIATED PROTEIN 1"/>
    <property type="match status" value="1"/>
</dbReference>
<sequence length="176" mass="19566">MSNRSDRVSRAPGDAHETITYELATDRTSTAARKYHIWTIGCQMNVADSNHVAAELEKLGYGPTDRLEEADVVVLNTCVVRQSAEDKAIGKLGSLKPWKKAHPDRVIALMGCMVGVKPSPQLVESYPFVDVFMPPSEATPLVNFLRQAEIDAEMAEIERQQLARRYQLQDEAQPIG</sequence>
<dbReference type="InterPro" id="IPR038135">
    <property type="entry name" value="Methylthiotransferase_N_sf"/>
</dbReference>
<keyword evidence="1" id="KW-0004">4Fe-4S</keyword>
<evidence type="ECO:0000313" key="7">
    <source>
        <dbReference type="EMBL" id="PJF45942.1"/>
    </source>
</evidence>